<feature type="compositionally biased region" description="Basic and acidic residues" evidence="1">
    <location>
        <begin position="127"/>
        <end position="159"/>
    </location>
</feature>
<dbReference type="AlphaFoldDB" id="A0A397TZH8"/>
<comment type="caution">
    <text evidence="2">The sequence shown here is derived from an EMBL/GenBank/DDBJ whole genome shotgun (WGS) entry which is preliminary data.</text>
</comment>
<name>A0A397TZH8_9GLOM</name>
<dbReference type="Proteomes" id="UP000266673">
    <property type="component" value="Unassembled WGS sequence"/>
</dbReference>
<dbReference type="OrthoDB" id="2358498at2759"/>
<sequence length="165" mass="18660">MFKVTIEQNTPLHVQTINDYASMYDLPVSPVFGVFTVLVQDSSTPEGENAIFWLKRESYDGVIASRVMMPVMCKYNPKGRHVSVADATKKHPIFSVEGELVPLKKNACILCDVVEWTYPYQGNSKTGGDKSLTKRNESVKEKTQRENRNETQKEAEKEAQNISID</sequence>
<protein>
    <submittedName>
        <fullName evidence="2">Uncharacterized protein</fullName>
    </submittedName>
</protein>
<reference evidence="2 3" key="1">
    <citation type="submission" date="2018-06" db="EMBL/GenBank/DDBJ databases">
        <title>Comparative genomics reveals the genomic features of Rhizophagus irregularis, R. cerebriforme, R. diaphanum and Gigaspora rosea, and their symbiotic lifestyle signature.</title>
        <authorList>
            <person name="Morin E."/>
            <person name="San Clemente H."/>
            <person name="Chen E.C.H."/>
            <person name="De La Providencia I."/>
            <person name="Hainaut M."/>
            <person name="Kuo A."/>
            <person name="Kohler A."/>
            <person name="Murat C."/>
            <person name="Tang N."/>
            <person name="Roy S."/>
            <person name="Loubradou J."/>
            <person name="Henrissat B."/>
            <person name="Grigoriev I.V."/>
            <person name="Corradi N."/>
            <person name="Roux C."/>
            <person name="Martin F.M."/>
        </authorList>
    </citation>
    <scope>NUCLEOTIDE SEQUENCE [LARGE SCALE GENOMIC DNA]</scope>
    <source>
        <strain evidence="2 3">DAOM 194757</strain>
    </source>
</reference>
<evidence type="ECO:0000256" key="1">
    <source>
        <dbReference type="SAM" id="MobiDB-lite"/>
    </source>
</evidence>
<accession>A0A397TZH8</accession>
<gene>
    <name evidence="2" type="ORF">C2G38_2225112</name>
</gene>
<evidence type="ECO:0000313" key="3">
    <source>
        <dbReference type="Proteomes" id="UP000266673"/>
    </source>
</evidence>
<keyword evidence="3" id="KW-1185">Reference proteome</keyword>
<feature type="region of interest" description="Disordered" evidence="1">
    <location>
        <begin position="125"/>
        <end position="165"/>
    </location>
</feature>
<evidence type="ECO:0000313" key="2">
    <source>
        <dbReference type="EMBL" id="RIB03412.1"/>
    </source>
</evidence>
<dbReference type="EMBL" id="QKWP01002416">
    <property type="protein sequence ID" value="RIB03412.1"/>
    <property type="molecule type" value="Genomic_DNA"/>
</dbReference>
<organism evidence="2 3">
    <name type="scientific">Gigaspora rosea</name>
    <dbReference type="NCBI Taxonomy" id="44941"/>
    <lineage>
        <taxon>Eukaryota</taxon>
        <taxon>Fungi</taxon>
        <taxon>Fungi incertae sedis</taxon>
        <taxon>Mucoromycota</taxon>
        <taxon>Glomeromycotina</taxon>
        <taxon>Glomeromycetes</taxon>
        <taxon>Diversisporales</taxon>
        <taxon>Gigasporaceae</taxon>
        <taxon>Gigaspora</taxon>
    </lineage>
</organism>
<proteinExistence type="predicted"/>